<dbReference type="InParanoid" id="A0A3B1JIJ5"/>
<keyword evidence="10" id="KW-0175">Coiled coil</keyword>
<reference evidence="18" key="1">
    <citation type="submission" date="2013-03" db="EMBL/GenBank/DDBJ databases">
        <authorList>
            <person name="Jeffery W."/>
            <person name="Warren W."/>
            <person name="Wilson R.K."/>
        </authorList>
    </citation>
    <scope>NUCLEOTIDE SEQUENCE</scope>
    <source>
        <strain evidence="18">female</strain>
    </source>
</reference>
<keyword evidence="11" id="KW-0472">Membrane</keyword>
<dbReference type="GeneTree" id="ENSGT01050000244827"/>
<dbReference type="PANTHER" id="PTHR10656">
    <property type="entry name" value="CELL FATE DETERMINING PROTEIN MAB21-RELATED"/>
    <property type="match status" value="1"/>
</dbReference>
<feature type="compositionally biased region" description="Basic and acidic residues" evidence="14">
    <location>
        <begin position="90"/>
        <end position="108"/>
    </location>
</feature>
<evidence type="ECO:0000256" key="1">
    <source>
        <dbReference type="ARBA" id="ARBA00003856"/>
    </source>
</evidence>
<dbReference type="AlphaFoldDB" id="A0A3B1JIJ5"/>
<evidence type="ECO:0000256" key="15">
    <source>
        <dbReference type="SAM" id="SignalP"/>
    </source>
</evidence>
<dbReference type="GO" id="GO:0005886">
    <property type="term" value="C:plasma membrane"/>
    <property type="evidence" value="ECO:0007669"/>
    <property type="project" value="UniProtKB-SubCell"/>
</dbReference>
<keyword evidence="12" id="KW-0325">Glycoprotein</keyword>
<keyword evidence="13" id="KW-0539">Nucleus</keyword>
<feature type="compositionally biased region" description="Basic and acidic residues" evidence="14">
    <location>
        <begin position="208"/>
        <end position="230"/>
    </location>
</feature>
<accession>A0A3B1JIJ5</accession>
<dbReference type="InterPro" id="IPR026250">
    <property type="entry name" value="ITPRIP-like"/>
</dbReference>
<keyword evidence="9" id="KW-1133">Transmembrane helix</keyword>
<dbReference type="STRING" id="7994.ENSAMXP00000041129"/>
<feature type="region of interest" description="Disordered" evidence="14">
    <location>
        <begin position="253"/>
        <end position="314"/>
    </location>
</feature>
<evidence type="ECO:0000256" key="6">
    <source>
        <dbReference type="ARBA" id="ARBA00022475"/>
    </source>
</evidence>
<dbReference type="PANTHER" id="PTHR10656:SF8">
    <property type="entry name" value="INOSITOL 1,4,5-TRISPHOSPHATE RECEPTOR-INTERACTING PROTEIN"/>
    <property type="match status" value="1"/>
</dbReference>
<evidence type="ECO:0000256" key="9">
    <source>
        <dbReference type="ARBA" id="ARBA00022989"/>
    </source>
</evidence>
<comment type="similarity">
    <text evidence="4">Belongs to the ITPRIP family.</text>
</comment>
<sequence length="781" mass="88437">MVEILRVCVFMVSLLTLKDPTIFEEEEDDDDIIVDIPAQENLLQKEEAIPEQEDPGVHSVSEDLLQASQHHQIKWKEEREEIDLQLSAKEEEQKQPVEDQSGLHHESSTENSYYDLETGNTLDKESQQAPHVDNTPSLLDKDPSSGEEIQSVIEHGGKNESNKVLPTGNEIPSQEDAVSVHKKEVQIDYIQALDDNLVSSSSTQNSQKDLDQIKMTDKQKSPEENKENLQKHQKSFFQRAVNGLLRGWFQDSQDKHTESDNESFEGGTQQQLQVTQQTEEMSQTDERLSKVHQRHARTSNEPSNADPSSASQVQGATKRAENTYIWYFLNFLSLVQLIRLLPKFISKILKVSGITREDSLVLEGKTLSEPVLLNISARMSLLDNKVLSCFHKQCVQTPLCTRERICDFVEGFVNELLEAARNTTKDNKGTDLQIGDPIGVGSLYELWATGKTMVCDLYVPITAPRSYSFEFELDMPSHGKIKMVKAESTSNGCPCANGVADEDMLCLLHSHNETSKIVDAVGGPLCQENTPYLSRTQVVQWFRKRICKAWQENSHKYEFELAFRNQAAPGALKVRLRSRQVILFNLTPVVQIKGSELYLLTFLPLNQSTNFADTHWPVSLASYEKALLKHFNQSLLNDSCHISCLQILSFLHKQQIILTGKCGLKSYHLKMALLHLLLANKPEDWKSDQLACRLTDMLTFLAQRLREGKLHHTLVKNSLVPSDIGLPKDVQSAKPINIFLPLLSDRRLYLRTVEHLQELVKNAPVVIQEYVSRDCSGLSMN</sequence>
<evidence type="ECO:0000256" key="13">
    <source>
        <dbReference type="ARBA" id="ARBA00023242"/>
    </source>
</evidence>
<dbReference type="GO" id="GO:0005640">
    <property type="term" value="C:nuclear outer membrane"/>
    <property type="evidence" value="ECO:0007669"/>
    <property type="project" value="UniProtKB-SubCell"/>
</dbReference>
<name>A0A3B1JIJ5_ASTMX</name>
<keyword evidence="18" id="KW-1185">Reference proteome</keyword>
<dbReference type="Bgee" id="ENSAMXG00000037626">
    <property type="expression patterns" value="Expressed in mesonephros and 9 other cell types or tissues"/>
</dbReference>
<evidence type="ECO:0000259" key="16">
    <source>
        <dbReference type="Pfam" id="PF20266"/>
    </source>
</evidence>
<keyword evidence="6" id="KW-1003">Cell membrane</keyword>
<feature type="compositionally biased region" description="Polar residues" evidence="14">
    <location>
        <begin position="299"/>
        <end position="314"/>
    </location>
</feature>
<evidence type="ECO:0000313" key="18">
    <source>
        <dbReference type="Proteomes" id="UP000018467"/>
    </source>
</evidence>
<protein>
    <recommendedName>
        <fullName evidence="5">Inositol 1,4,5-trisphosphate receptor-interacting protein</fullName>
    </recommendedName>
</protein>
<dbReference type="Ensembl" id="ENSAMXT00000055009.1">
    <property type="protein sequence ID" value="ENSAMXP00000041129.1"/>
    <property type="gene ID" value="ENSAMXG00000037626.1"/>
</dbReference>
<feature type="region of interest" description="Disordered" evidence="14">
    <location>
        <begin position="44"/>
        <end position="74"/>
    </location>
</feature>
<organism evidence="17 18">
    <name type="scientific">Astyanax mexicanus</name>
    <name type="common">Blind cave fish</name>
    <name type="synonym">Astyanax fasciatus mexicanus</name>
    <dbReference type="NCBI Taxonomy" id="7994"/>
    <lineage>
        <taxon>Eukaryota</taxon>
        <taxon>Metazoa</taxon>
        <taxon>Chordata</taxon>
        <taxon>Craniata</taxon>
        <taxon>Vertebrata</taxon>
        <taxon>Euteleostomi</taxon>
        <taxon>Actinopterygii</taxon>
        <taxon>Neopterygii</taxon>
        <taxon>Teleostei</taxon>
        <taxon>Ostariophysi</taxon>
        <taxon>Characiformes</taxon>
        <taxon>Characoidei</taxon>
        <taxon>Acestrorhamphidae</taxon>
        <taxon>Acestrorhamphinae</taxon>
        <taxon>Astyanax</taxon>
    </lineage>
</organism>
<comment type="subcellular location">
    <subcellularLocation>
        <location evidence="2">Cell membrane</location>
        <topology evidence="2">Single-pass type I membrane protein</topology>
    </subcellularLocation>
    <subcellularLocation>
        <location evidence="3">Nucleus outer membrane</location>
        <topology evidence="3">Single-pass type I membrane protein</topology>
    </subcellularLocation>
</comment>
<dbReference type="InterPro" id="IPR046906">
    <property type="entry name" value="Mab-21_HhH/H2TH-like"/>
</dbReference>
<comment type="function">
    <text evidence="1">Enhances Ca(2+)-mediated inhibition of inositol 1,4,5-triphosphate receptor (ITPR) Ca(2+) release.</text>
</comment>
<evidence type="ECO:0000313" key="17">
    <source>
        <dbReference type="Ensembl" id="ENSAMXP00000041129.1"/>
    </source>
</evidence>
<feature type="region of interest" description="Disordered" evidence="14">
    <location>
        <begin position="90"/>
        <end position="179"/>
    </location>
</feature>
<evidence type="ECO:0000256" key="2">
    <source>
        <dbReference type="ARBA" id="ARBA00004251"/>
    </source>
</evidence>
<dbReference type="Gene3D" id="1.10.1410.40">
    <property type="match status" value="1"/>
</dbReference>
<feature type="signal peptide" evidence="15">
    <location>
        <begin position="1"/>
        <end position="23"/>
    </location>
</feature>
<proteinExistence type="inferred from homology"/>
<dbReference type="Pfam" id="PF20266">
    <property type="entry name" value="Mab-21_C"/>
    <property type="match status" value="1"/>
</dbReference>
<feature type="chain" id="PRO_5017423097" description="Inositol 1,4,5-trisphosphate receptor-interacting protein" evidence="15">
    <location>
        <begin position="24"/>
        <end position="781"/>
    </location>
</feature>
<feature type="compositionally biased region" description="Low complexity" evidence="14">
    <location>
        <begin position="268"/>
        <end position="278"/>
    </location>
</feature>
<evidence type="ECO:0000256" key="14">
    <source>
        <dbReference type="SAM" id="MobiDB-lite"/>
    </source>
</evidence>
<evidence type="ECO:0000256" key="3">
    <source>
        <dbReference type="ARBA" id="ARBA00004494"/>
    </source>
</evidence>
<dbReference type="InterPro" id="IPR024810">
    <property type="entry name" value="MAB21L/cGLR"/>
</dbReference>
<evidence type="ECO:0000256" key="4">
    <source>
        <dbReference type="ARBA" id="ARBA00005554"/>
    </source>
</evidence>
<evidence type="ECO:0000256" key="11">
    <source>
        <dbReference type="ARBA" id="ARBA00023136"/>
    </source>
</evidence>
<evidence type="ECO:0000256" key="10">
    <source>
        <dbReference type="ARBA" id="ARBA00023054"/>
    </source>
</evidence>
<evidence type="ECO:0000256" key="7">
    <source>
        <dbReference type="ARBA" id="ARBA00022692"/>
    </source>
</evidence>
<dbReference type="PRINTS" id="PR02107">
    <property type="entry name" value="INOS145TPRIP"/>
</dbReference>
<keyword evidence="8 15" id="KW-0732">Signal</keyword>
<evidence type="ECO:0000256" key="12">
    <source>
        <dbReference type="ARBA" id="ARBA00023180"/>
    </source>
</evidence>
<feature type="region of interest" description="Disordered" evidence="14">
    <location>
        <begin position="198"/>
        <end position="231"/>
    </location>
</feature>
<reference evidence="17" key="4">
    <citation type="submission" date="2025-09" db="UniProtKB">
        <authorList>
            <consortium name="Ensembl"/>
        </authorList>
    </citation>
    <scope>IDENTIFICATION</scope>
</reference>
<dbReference type="SMART" id="SM01265">
    <property type="entry name" value="Mab-21"/>
    <property type="match status" value="1"/>
</dbReference>
<feature type="compositionally biased region" description="Polar residues" evidence="14">
    <location>
        <begin position="198"/>
        <end position="207"/>
    </location>
</feature>
<dbReference type="Proteomes" id="UP000018467">
    <property type="component" value="Unassembled WGS sequence"/>
</dbReference>
<reference evidence="17" key="3">
    <citation type="submission" date="2025-08" db="UniProtKB">
        <authorList>
            <consortium name="Ensembl"/>
        </authorList>
    </citation>
    <scope>IDENTIFICATION</scope>
</reference>
<evidence type="ECO:0000256" key="8">
    <source>
        <dbReference type="ARBA" id="ARBA00022729"/>
    </source>
</evidence>
<keyword evidence="7" id="KW-0812">Transmembrane</keyword>
<feature type="domain" description="Mab-21-like HhH/H2TH-like" evidence="16">
    <location>
        <begin position="642"/>
        <end position="712"/>
    </location>
</feature>
<reference evidence="18" key="2">
    <citation type="journal article" date="2014" name="Nat. Commun.">
        <title>The cavefish genome reveals candidate genes for eye loss.</title>
        <authorList>
            <person name="McGaugh S.E."/>
            <person name="Gross J.B."/>
            <person name="Aken B."/>
            <person name="Blin M."/>
            <person name="Borowsky R."/>
            <person name="Chalopin D."/>
            <person name="Hinaux H."/>
            <person name="Jeffery W.R."/>
            <person name="Keene A."/>
            <person name="Ma L."/>
            <person name="Minx P."/>
            <person name="Murphy D."/>
            <person name="O'Quin K.E."/>
            <person name="Retaux S."/>
            <person name="Rohner N."/>
            <person name="Searle S.M."/>
            <person name="Stahl B.A."/>
            <person name="Tabin C."/>
            <person name="Volff J.N."/>
            <person name="Yoshizawa M."/>
            <person name="Warren W.C."/>
        </authorList>
    </citation>
    <scope>NUCLEOTIDE SEQUENCE [LARGE SCALE GENOMIC DNA]</scope>
    <source>
        <strain evidence="18">female</strain>
    </source>
</reference>
<dbReference type="Gene3D" id="3.30.460.90">
    <property type="match status" value="1"/>
</dbReference>
<evidence type="ECO:0000256" key="5">
    <source>
        <dbReference type="ARBA" id="ARBA00019443"/>
    </source>
</evidence>